<organism evidence="1 2">
    <name type="scientific">Pseudomonas caspiana</name>
    <dbReference type="NCBI Taxonomy" id="1451454"/>
    <lineage>
        <taxon>Bacteria</taxon>
        <taxon>Pseudomonadati</taxon>
        <taxon>Pseudomonadota</taxon>
        <taxon>Gammaproteobacteria</taxon>
        <taxon>Pseudomonadales</taxon>
        <taxon>Pseudomonadaceae</taxon>
        <taxon>Pseudomonas</taxon>
    </lineage>
</organism>
<dbReference type="SUPFAM" id="SSF69279">
    <property type="entry name" value="Phage tail proteins"/>
    <property type="match status" value="2"/>
</dbReference>
<accession>A0A1Y3NYY6</accession>
<name>A0A1Y3NYY6_9PSED</name>
<comment type="caution">
    <text evidence="1">The sequence shown here is derived from an EMBL/GenBank/DDBJ whole genome shotgun (WGS) entry which is preliminary data.</text>
</comment>
<proteinExistence type="predicted"/>
<dbReference type="NCBIfam" id="TIGR03361">
    <property type="entry name" value="VI_Rhs_Vgr"/>
    <property type="match status" value="1"/>
</dbReference>
<dbReference type="Gene3D" id="2.30.110.50">
    <property type="match status" value="1"/>
</dbReference>
<evidence type="ECO:0000313" key="2">
    <source>
        <dbReference type="Proteomes" id="UP000195440"/>
    </source>
</evidence>
<dbReference type="EMBL" id="LOHF01000027">
    <property type="protein sequence ID" value="OUM71441.1"/>
    <property type="molecule type" value="Genomic_DNA"/>
</dbReference>
<evidence type="ECO:0000313" key="1">
    <source>
        <dbReference type="EMBL" id="OUM71441.1"/>
    </source>
</evidence>
<gene>
    <name evidence="1" type="ORF">AUC60_23600</name>
</gene>
<sequence length="661" mass="74601">MWMSEGQRMPITLAIGDHKTNLPVITVSGREALNAPYRFVIDVLSTDPNLQLKALEQTAAYLALGPDQGVHGKISSAVQLHAGIKTSLYRVTLGPALLDLEQRRQRRVFRELSVPHIITRLLEEHRIDKATWRFEQLVGIYPPREVCVQHDETDLELLLRLCEEEGIHLRFEHQHFCHLLIFADDPACFPHRSSAAQFKPPVLQAVHAPAISYLAEQWALQPVTADHNVFSHHHRALPTPKLARVNERDASNQRLEASVLSRLPTERQAHERQIGARVLERQRCERRTILGLSTDLPMTPGQIIQVQAHPEARFNDQWLLVEVTHFASQPQLLPSRATEDAAQIIEVIKSLAARSEPELKDFNAESHRDGYSNSFRVLPWEMPFRPALKHRKPAAGVQTATLLSQCKQTKDQRLDGRLPIGFDPDSAEASAELYAHACISLPQLKALRIGATLSVGHFESDPQRPIILGVPDEHGASLPSQSMDSLPSAEQVHLDLPQTLHLSAGRELQLATVDARFRLTATRISMTGAPPLLVAKDRSMTMDAHRQHAALTFLDADLRLTEQPGLRGAPLAHCLWYIVRMRDAGLQFLARLQPEHFLFEGKTDKHGYCGLGPQQLRELADAYRKSPDDLCLVHPGQCIKLQTWFEQNWPKRLHQAFRQHR</sequence>
<dbReference type="AlphaFoldDB" id="A0A1Y3NYY6"/>
<keyword evidence="2" id="KW-1185">Reference proteome</keyword>
<dbReference type="Pfam" id="PF05954">
    <property type="entry name" value="Phage_GPD"/>
    <property type="match status" value="1"/>
</dbReference>
<reference evidence="1 2" key="1">
    <citation type="journal article" date="2017" name="Syst. Appl. Microbiol.">
        <title>Pseudomonas caspiana sp. nov., a citrus pathogen in the Pseudomonas syringae phylogenetic group.</title>
        <authorList>
            <person name="Busquets A."/>
            <person name="Gomila M."/>
            <person name="Beiki F."/>
            <person name="Mulet M."/>
            <person name="Rahimian H."/>
            <person name="Garcia-Valdes E."/>
            <person name="Lalucat J."/>
        </authorList>
    </citation>
    <scope>NUCLEOTIDE SEQUENCE [LARGE SCALE GENOMIC DNA]</scope>
    <source>
        <strain evidence="1 2">FBF102</strain>
    </source>
</reference>
<evidence type="ECO:0008006" key="3">
    <source>
        <dbReference type="Google" id="ProtNLM"/>
    </source>
</evidence>
<dbReference type="Proteomes" id="UP000195440">
    <property type="component" value="Unassembled WGS sequence"/>
</dbReference>
<dbReference type="Gene3D" id="3.55.50.10">
    <property type="entry name" value="Baseplate protein-like domains"/>
    <property type="match status" value="1"/>
</dbReference>
<dbReference type="Gene3D" id="4.10.220.110">
    <property type="match status" value="1"/>
</dbReference>
<protein>
    <recommendedName>
        <fullName evidence="3">Type VI secretion system tip protein VgrG</fullName>
    </recommendedName>
</protein>
<dbReference type="InterPro" id="IPR017847">
    <property type="entry name" value="T6SS_RhsGE_Vgr_subset"/>
</dbReference>